<dbReference type="Proteomes" id="UP000321408">
    <property type="component" value="Chromosome"/>
</dbReference>
<dbReference type="GO" id="GO:0003723">
    <property type="term" value="F:RNA binding"/>
    <property type="evidence" value="ECO:0007669"/>
    <property type="project" value="TreeGrafter"/>
</dbReference>
<dbReference type="PANTHER" id="PTHR11524">
    <property type="entry name" value="60S RIBOSOMAL PROTEIN L7"/>
    <property type="match status" value="1"/>
</dbReference>
<dbReference type="HAMAP" id="MF_01371_A">
    <property type="entry name" value="Ribosomal_uL30_A"/>
    <property type="match status" value="1"/>
</dbReference>
<evidence type="ECO:0000313" key="8">
    <source>
        <dbReference type="Proteomes" id="UP000321408"/>
    </source>
</evidence>
<dbReference type="InterPro" id="IPR016082">
    <property type="entry name" value="Ribosomal_uL30_ferredoxin-like"/>
</dbReference>
<dbReference type="GO" id="GO:0003735">
    <property type="term" value="F:structural constituent of ribosome"/>
    <property type="evidence" value="ECO:0007669"/>
    <property type="project" value="UniProtKB-UniRule"/>
</dbReference>
<dbReference type="Gene3D" id="1.10.15.30">
    <property type="match status" value="1"/>
</dbReference>
<proteinExistence type="inferred from homology"/>
<evidence type="ECO:0000256" key="1">
    <source>
        <dbReference type="ARBA" id="ARBA00007594"/>
    </source>
</evidence>
<keyword evidence="2 4" id="KW-0689">Ribosomal protein</keyword>
<feature type="compositionally biased region" description="Basic residues" evidence="5">
    <location>
        <begin position="8"/>
        <end position="44"/>
    </location>
</feature>
<dbReference type="GeneID" id="41329166"/>
<accession>A0A5B9D8L5</accession>
<dbReference type="SUPFAM" id="SSF55129">
    <property type="entry name" value="Ribosomal protein L30p/L7e"/>
    <property type="match status" value="1"/>
</dbReference>
<comment type="subunit">
    <text evidence="4">Part of the 50S ribosomal subunit.</text>
</comment>
<evidence type="ECO:0000256" key="5">
    <source>
        <dbReference type="SAM" id="MobiDB-lite"/>
    </source>
</evidence>
<dbReference type="GO" id="GO:0022625">
    <property type="term" value="C:cytosolic large ribosomal subunit"/>
    <property type="evidence" value="ECO:0007669"/>
    <property type="project" value="UniProtKB-UniRule"/>
</dbReference>
<dbReference type="OrthoDB" id="6379at2157"/>
<evidence type="ECO:0000256" key="2">
    <source>
        <dbReference type="ARBA" id="ARBA00022980"/>
    </source>
</evidence>
<dbReference type="Pfam" id="PF00327">
    <property type="entry name" value="Ribosomal_L30"/>
    <property type="match status" value="1"/>
</dbReference>
<reference evidence="7 8" key="2">
    <citation type="journal article" date="2024" name="Int. J. Syst. Evol. Microbiol.">
        <title>Promethearchaeum syntrophicum gen. nov., sp. nov., an anaerobic, obligately syntrophic archaeon, the first isolate of the lineage 'Asgard' archaea, and proposal of the new archaeal phylum Promethearchaeota phyl. nov. and kingdom Promethearchaeati regn. nov.</title>
        <authorList>
            <person name="Imachi H."/>
            <person name="Nobu M.K."/>
            <person name="Kato S."/>
            <person name="Takaki Y."/>
            <person name="Miyazaki M."/>
            <person name="Miyata M."/>
            <person name="Ogawara M."/>
            <person name="Saito Y."/>
            <person name="Sakai S."/>
            <person name="Tahara Y.O."/>
            <person name="Takano Y."/>
            <person name="Tasumi E."/>
            <person name="Uematsu K."/>
            <person name="Yoshimura T."/>
            <person name="Itoh T."/>
            <person name="Ohkuma M."/>
            <person name="Takai K."/>
        </authorList>
    </citation>
    <scope>NUCLEOTIDE SEQUENCE [LARGE SCALE GENOMIC DNA]</scope>
    <source>
        <strain evidence="7 8">MK-D1</strain>
    </source>
</reference>
<dbReference type="InterPro" id="IPR035808">
    <property type="entry name" value="Ribosomal_uL30_euk_arc"/>
</dbReference>
<sequence length="221" mass="24806">MSSSTKTPVKKRSVKKSSKKTSRKTTAKKTTRKTTTKKTTKKVEKKVKNVELPTISLKKNQKQDEEITLCVLRVRGAHGMRRTIQRTLHLMNLYSVNSATILRSTPIIRGMLQKSKDYISFGPISEDILKNVLKKRARLTGNKILTDTHVRHTTVYKSIDDLAKAIYQGKIQLKEVKDLKPVFRLHPPIGGYPGSIKKPVGAGGTLGNVGSKINIYLKKMI</sequence>
<protein>
    <recommendedName>
        <fullName evidence="4">Large ribosomal subunit protein uL30</fullName>
    </recommendedName>
</protein>
<evidence type="ECO:0000256" key="3">
    <source>
        <dbReference type="ARBA" id="ARBA00023274"/>
    </source>
</evidence>
<organism evidence="7 8">
    <name type="scientific">Promethearchaeum syntrophicum</name>
    <dbReference type="NCBI Taxonomy" id="2594042"/>
    <lineage>
        <taxon>Archaea</taxon>
        <taxon>Promethearchaeati</taxon>
        <taxon>Promethearchaeota</taxon>
        <taxon>Promethearchaeia</taxon>
        <taxon>Promethearchaeales</taxon>
        <taxon>Promethearchaeaceae</taxon>
        <taxon>Promethearchaeum</taxon>
    </lineage>
</organism>
<dbReference type="EMBL" id="CP042905">
    <property type="protein sequence ID" value="QEE15345.1"/>
    <property type="molecule type" value="Genomic_DNA"/>
</dbReference>
<dbReference type="GO" id="GO:0006412">
    <property type="term" value="P:translation"/>
    <property type="evidence" value="ECO:0007669"/>
    <property type="project" value="UniProtKB-UniRule"/>
</dbReference>
<evidence type="ECO:0000313" key="7">
    <source>
        <dbReference type="EMBL" id="QEE15345.1"/>
    </source>
</evidence>
<dbReference type="PANTHER" id="PTHR11524:SF16">
    <property type="entry name" value="LARGE RIBOSOMAL SUBUNIT PROTEIN UL30"/>
    <property type="match status" value="1"/>
</dbReference>
<dbReference type="AlphaFoldDB" id="A0A5B9D8L5"/>
<evidence type="ECO:0000256" key="4">
    <source>
        <dbReference type="HAMAP-Rule" id="MF_01371"/>
    </source>
</evidence>
<dbReference type="CDD" id="cd01657">
    <property type="entry name" value="Ribosomal_L7_archeal_euk"/>
    <property type="match status" value="1"/>
</dbReference>
<dbReference type="NCBIfam" id="NF004711">
    <property type="entry name" value="PRK06049.1"/>
    <property type="match status" value="1"/>
</dbReference>
<reference evidence="7 8" key="1">
    <citation type="journal article" date="2020" name="Nature">
        <title>Isolation of an archaeon at the prokaryote-eukaryote interface.</title>
        <authorList>
            <person name="Imachi H."/>
            <person name="Nobu M.K."/>
            <person name="Nakahara N."/>
            <person name="Morono Y."/>
            <person name="Ogawara M."/>
            <person name="Takaki Y."/>
            <person name="Takano Y."/>
            <person name="Uematsu K."/>
            <person name="Ikuta T."/>
            <person name="Ito M."/>
            <person name="Matsui Y."/>
            <person name="Miyazaki M."/>
            <person name="Murata K."/>
            <person name="Saito Y."/>
            <person name="Sakai S."/>
            <person name="Song C."/>
            <person name="Tasumi E."/>
            <person name="Yamanaka Y."/>
            <person name="Yamaguchi T."/>
            <person name="Kamagata Y."/>
            <person name="Tamaki H."/>
            <person name="Takai K."/>
        </authorList>
    </citation>
    <scope>NUCLEOTIDE SEQUENCE [LARGE SCALE GENOMIC DNA]</scope>
    <source>
        <strain evidence="7 8">MK-D1</strain>
    </source>
</reference>
<dbReference type="KEGG" id="psyt:DSAG12_01170"/>
<dbReference type="InterPro" id="IPR005997">
    <property type="entry name" value="Ribosomal_uL30_arc"/>
</dbReference>
<keyword evidence="3 4" id="KW-0687">Ribonucleoprotein</keyword>
<feature type="domain" description="Large ribosomal subunit protein uL30-like ferredoxin-like fold" evidence="6">
    <location>
        <begin position="71"/>
        <end position="119"/>
    </location>
</feature>
<dbReference type="NCBIfam" id="TIGR01309">
    <property type="entry name" value="uL30_arch"/>
    <property type="match status" value="1"/>
</dbReference>
<dbReference type="Gene3D" id="3.30.1390.20">
    <property type="entry name" value="Ribosomal protein L30, ferredoxin-like fold domain"/>
    <property type="match status" value="1"/>
</dbReference>
<feature type="region of interest" description="Disordered" evidence="5">
    <location>
        <begin position="1"/>
        <end position="44"/>
    </location>
</feature>
<comment type="similarity">
    <text evidence="1 4">Belongs to the universal ribosomal protein uL30 family.</text>
</comment>
<dbReference type="RefSeq" id="WP_147662258.1">
    <property type="nucleotide sequence ID" value="NZ_CP042905.2"/>
</dbReference>
<dbReference type="InterPro" id="IPR039699">
    <property type="entry name" value="Ribosomal_uL30"/>
</dbReference>
<keyword evidence="8" id="KW-1185">Reference proteome</keyword>
<gene>
    <name evidence="4" type="primary">rpl30</name>
    <name evidence="7" type="ORF">DSAG12_01170</name>
</gene>
<name>A0A5B9D8L5_9ARCH</name>
<evidence type="ECO:0000259" key="6">
    <source>
        <dbReference type="Pfam" id="PF00327"/>
    </source>
</evidence>
<dbReference type="GO" id="GO:0000463">
    <property type="term" value="P:maturation of LSU-rRNA from tricistronic rRNA transcript (SSU-rRNA, 5.8S rRNA, LSU-rRNA)"/>
    <property type="evidence" value="ECO:0007669"/>
    <property type="project" value="TreeGrafter"/>
</dbReference>
<dbReference type="InterPro" id="IPR036919">
    <property type="entry name" value="Ribo_uL30_ferredoxin-like_sf"/>
</dbReference>